<evidence type="ECO:0000256" key="1">
    <source>
        <dbReference type="SAM" id="SignalP"/>
    </source>
</evidence>
<organism evidence="2 3">
    <name type="scientific">Hymenobacter ginkgonis</name>
    <dbReference type="NCBI Taxonomy" id="2682976"/>
    <lineage>
        <taxon>Bacteria</taxon>
        <taxon>Pseudomonadati</taxon>
        <taxon>Bacteroidota</taxon>
        <taxon>Cytophagia</taxon>
        <taxon>Cytophagales</taxon>
        <taxon>Hymenobacteraceae</taxon>
        <taxon>Hymenobacter</taxon>
    </lineage>
</organism>
<name>A0A7K1TLT4_9BACT</name>
<feature type="chain" id="PRO_5029608558" evidence="1">
    <location>
        <begin position="26"/>
        <end position="58"/>
    </location>
</feature>
<accession>A0A7K1TLT4</accession>
<dbReference type="EMBL" id="WQKZ01000017">
    <property type="protein sequence ID" value="MVN79322.1"/>
    <property type="molecule type" value="Genomic_DNA"/>
</dbReference>
<sequence length="58" mass="7079">MRQFLLPLLLSLVLGSCTPALHRQAAPRPWLRYYHREQRKHERERRRTVKANITWSKL</sequence>
<dbReference type="AlphaFoldDB" id="A0A7K1TLT4"/>
<dbReference type="Proteomes" id="UP000441336">
    <property type="component" value="Unassembled WGS sequence"/>
</dbReference>
<dbReference type="PROSITE" id="PS51257">
    <property type="entry name" value="PROKAR_LIPOPROTEIN"/>
    <property type="match status" value="1"/>
</dbReference>
<dbReference type="RefSeq" id="WP_157570099.1">
    <property type="nucleotide sequence ID" value="NZ_WQKZ01000017.1"/>
</dbReference>
<reference evidence="2 3" key="1">
    <citation type="submission" date="2019-12" db="EMBL/GenBank/DDBJ databases">
        <title>Hymenobacter sp. HMF4947 Genome sequencing and assembly.</title>
        <authorList>
            <person name="Kang H."/>
            <person name="Cha I."/>
            <person name="Kim H."/>
            <person name="Joh K."/>
        </authorList>
    </citation>
    <scope>NUCLEOTIDE SEQUENCE [LARGE SCALE GENOMIC DNA]</scope>
    <source>
        <strain evidence="2 3">HMF4947</strain>
    </source>
</reference>
<evidence type="ECO:0000313" key="2">
    <source>
        <dbReference type="EMBL" id="MVN79322.1"/>
    </source>
</evidence>
<protein>
    <submittedName>
        <fullName evidence="2">Uncharacterized protein</fullName>
    </submittedName>
</protein>
<feature type="signal peptide" evidence="1">
    <location>
        <begin position="1"/>
        <end position="25"/>
    </location>
</feature>
<comment type="caution">
    <text evidence="2">The sequence shown here is derived from an EMBL/GenBank/DDBJ whole genome shotgun (WGS) entry which is preliminary data.</text>
</comment>
<keyword evidence="3" id="KW-1185">Reference proteome</keyword>
<proteinExistence type="predicted"/>
<keyword evidence="1" id="KW-0732">Signal</keyword>
<gene>
    <name evidence="2" type="ORF">GO988_23565</name>
</gene>
<evidence type="ECO:0000313" key="3">
    <source>
        <dbReference type="Proteomes" id="UP000441336"/>
    </source>
</evidence>